<evidence type="ECO:0000256" key="1">
    <source>
        <dbReference type="ARBA" id="ARBA00004141"/>
    </source>
</evidence>
<comment type="similarity">
    <text evidence="2">Belongs to the major facilitator superfamily. Folate-biopterin transporter (TC 2.A.71) family.</text>
</comment>
<name>A0A8T0J0B7_CERPU</name>
<feature type="transmembrane region" description="Helical" evidence="7">
    <location>
        <begin position="152"/>
        <end position="175"/>
    </location>
</feature>
<feature type="transmembrane region" description="Helical" evidence="7">
    <location>
        <begin position="455"/>
        <end position="472"/>
    </location>
</feature>
<dbReference type="GO" id="GO:0016020">
    <property type="term" value="C:membrane"/>
    <property type="evidence" value="ECO:0007669"/>
    <property type="project" value="UniProtKB-SubCell"/>
</dbReference>
<dbReference type="PANTHER" id="PTHR31585">
    <property type="entry name" value="FOLATE-BIOPTERIN TRANSPORTER 1, CHLOROPLASTIC"/>
    <property type="match status" value="1"/>
</dbReference>
<dbReference type="AlphaFoldDB" id="A0A8T0J0B7"/>
<keyword evidence="5 7" id="KW-1133">Transmembrane helix</keyword>
<evidence type="ECO:0000256" key="2">
    <source>
        <dbReference type="ARBA" id="ARBA00007015"/>
    </source>
</evidence>
<dbReference type="EMBL" id="CM026422">
    <property type="protein sequence ID" value="KAG0588569.1"/>
    <property type="molecule type" value="Genomic_DNA"/>
</dbReference>
<dbReference type="InterPro" id="IPR039309">
    <property type="entry name" value="BT1"/>
</dbReference>
<feature type="transmembrane region" description="Helical" evidence="7">
    <location>
        <begin position="83"/>
        <end position="104"/>
    </location>
</feature>
<keyword evidence="6 7" id="KW-0472">Membrane</keyword>
<reference evidence="8" key="1">
    <citation type="submission" date="2020-06" db="EMBL/GenBank/DDBJ databases">
        <title>WGS assembly of Ceratodon purpureus strain R40.</title>
        <authorList>
            <person name="Carey S.B."/>
            <person name="Jenkins J."/>
            <person name="Shu S."/>
            <person name="Lovell J.T."/>
            <person name="Sreedasyam A."/>
            <person name="Maumus F."/>
            <person name="Tiley G.P."/>
            <person name="Fernandez-Pozo N."/>
            <person name="Barry K."/>
            <person name="Chen C."/>
            <person name="Wang M."/>
            <person name="Lipzen A."/>
            <person name="Daum C."/>
            <person name="Saski C.A."/>
            <person name="Payton A.C."/>
            <person name="Mcbreen J.C."/>
            <person name="Conrad R.E."/>
            <person name="Kollar L.M."/>
            <person name="Olsson S."/>
            <person name="Huttunen S."/>
            <person name="Landis J.B."/>
            <person name="Wickett N.J."/>
            <person name="Johnson M.G."/>
            <person name="Rensing S.A."/>
            <person name="Grimwood J."/>
            <person name="Schmutz J."/>
            <person name="Mcdaniel S.F."/>
        </authorList>
    </citation>
    <scope>NUCLEOTIDE SEQUENCE</scope>
    <source>
        <strain evidence="8">R40</strain>
    </source>
</reference>
<dbReference type="Gene3D" id="1.20.1250.20">
    <property type="entry name" value="MFS general substrate transporter like domains"/>
    <property type="match status" value="1"/>
</dbReference>
<dbReference type="PANTHER" id="PTHR31585:SF7">
    <property type="entry name" value="FOLATE-BIOPTERIN TRANSPORTER 4-RELATED"/>
    <property type="match status" value="1"/>
</dbReference>
<keyword evidence="4 7" id="KW-0812">Transmembrane</keyword>
<evidence type="ECO:0000256" key="3">
    <source>
        <dbReference type="ARBA" id="ARBA00022448"/>
    </source>
</evidence>
<dbReference type="Proteomes" id="UP000822688">
    <property type="component" value="Chromosome 2"/>
</dbReference>
<feature type="transmembrane region" description="Helical" evidence="7">
    <location>
        <begin position="418"/>
        <end position="435"/>
    </location>
</feature>
<feature type="transmembrane region" description="Helical" evidence="7">
    <location>
        <begin position="110"/>
        <end position="131"/>
    </location>
</feature>
<evidence type="ECO:0000256" key="6">
    <source>
        <dbReference type="ARBA" id="ARBA00023136"/>
    </source>
</evidence>
<sequence length="483" mass="54403">MRWIRAIPSSYKAHFLCLITLIYLTQGFRSFAWMGISYQIKDKLRLSPPASQVLVSTAFFPWSVKPIFGFVSDFTPNRDRKRLSYLIVSSILSFLPWIALAQMAPSRASYVYLAVLLTTQNIGAAIVDVVVDAMVVEAARANRIDSAEALQPISWFAIAFGGILGSICGGLGLAIFNVEGIFLLFSVFPILQLFACGLLGEEKLGQVAMAIDEGNYDVLEIGSRDLLGINVLDEPPIDVDYYGMLNSFIEEDGYLDTIMLQAFVKERRFSDDSDAVAVMRLPWISDQSEGKRDKVLAPRVEENSEHDRHDDEDWIQIGQNGLEKDELVLKTTSPDIHKEVQHDIFTLDANDLDLIEELDLMEMEELQRHSEQLNAEAQSICEHPEAVEGQRGQQRGMWQELKSTVSDIMKQPAIVQPVLWFLITQLVIPNLSSIVLCCQTDELQVESTSLGASPMISWGGLMLSTFLFNHYLKHVHLRRVQLW</sequence>
<dbReference type="InterPro" id="IPR036259">
    <property type="entry name" value="MFS_trans_sf"/>
</dbReference>
<dbReference type="Pfam" id="PF03092">
    <property type="entry name" value="BT1"/>
    <property type="match status" value="1"/>
</dbReference>
<accession>A0A8T0J0B7</accession>
<feature type="transmembrane region" description="Helical" evidence="7">
    <location>
        <begin position="53"/>
        <end position="71"/>
    </location>
</feature>
<evidence type="ECO:0000256" key="4">
    <source>
        <dbReference type="ARBA" id="ARBA00022692"/>
    </source>
</evidence>
<evidence type="ECO:0000313" key="8">
    <source>
        <dbReference type="EMBL" id="KAG0588569.1"/>
    </source>
</evidence>
<feature type="transmembrane region" description="Helical" evidence="7">
    <location>
        <begin position="181"/>
        <end position="200"/>
    </location>
</feature>
<comment type="caution">
    <text evidence="8">The sequence shown here is derived from an EMBL/GenBank/DDBJ whole genome shotgun (WGS) entry which is preliminary data.</text>
</comment>
<evidence type="ECO:0000256" key="7">
    <source>
        <dbReference type="SAM" id="Phobius"/>
    </source>
</evidence>
<comment type="subcellular location">
    <subcellularLocation>
        <location evidence="1">Membrane</location>
        <topology evidence="1">Multi-pass membrane protein</topology>
    </subcellularLocation>
</comment>
<gene>
    <name evidence="8" type="ORF">KC19_2G253100</name>
</gene>
<evidence type="ECO:0000256" key="5">
    <source>
        <dbReference type="ARBA" id="ARBA00022989"/>
    </source>
</evidence>
<protein>
    <submittedName>
        <fullName evidence="8">Uncharacterized protein</fullName>
    </submittedName>
</protein>
<keyword evidence="3" id="KW-0813">Transport</keyword>
<keyword evidence="9" id="KW-1185">Reference proteome</keyword>
<dbReference type="SUPFAM" id="SSF103473">
    <property type="entry name" value="MFS general substrate transporter"/>
    <property type="match status" value="1"/>
</dbReference>
<proteinExistence type="inferred from homology"/>
<evidence type="ECO:0000313" key="9">
    <source>
        <dbReference type="Proteomes" id="UP000822688"/>
    </source>
</evidence>
<organism evidence="8 9">
    <name type="scientific">Ceratodon purpureus</name>
    <name type="common">Fire moss</name>
    <name type="synonym">Dicranum purpureum</name>
    <dbReference type="NCBI Taxonomy" id="3225"/>
    <lineage>
        <taxon>Eukaryota</taxon>
        <taxon>Viridiplantae</taxon>
        <taxon>Streptophyta</taxon>
        <taxon>Embryophyta</taxon>
        <taxon>Bryophyta</taxon>
        <taxon>Bryophytina</taxon>
        <taxon>Bryopsida</taxon>
        <taxon>Dicranidae</taxon>
        <taxon>Pseudoditrichales</taxon>
        <taxon>Ditrichaceae</taxon>
        <taxon>Ceratodon</taxon>
    </lineage>
</organism>